<name>A0A8D8VXR8_9HEMI</name>
<accession>A0A8D8VXR8</accession>
<sequence length="108" mass="12527">MGFNWKIFRPISLMGELIFAWAVPIRHCRSRTIFTMTIPDFSVQKQQFFFVQKSSKTEAVYAQVHQPPIRRFVHCTGVQGALHPREKEKQKPSALNVPRLRAGFIVLT</sequence>
<proteinExistence type="predicted"/>
<dbReference type="AlphaFoldDB" id="A0A8D8VXR8"/>
<evidence type="ECO:0000313" key="1">
    <source>
        <dbReference type="EMBL" id="CAG6639658.1"/>
    </source>
</evidence>
<dbReference type="EMBL" id="HBUF01108278">
    <property type="protein sequence ID" value="CAG6639658.1"/>
    <property type="molecule type" value="Transcribed_RNA"/>
</dbReference>
<protein>
    <submittedName>
        <fullName evidence="1">Uncharacterized protein</fullName>
    </submittedName>
</protein>
<organism evidence="1">
    <name type="scientific">Cacopsylla melanoneura</name>
    <dbReference type="NCBI Taxonomy" id="428564"/>
    <lineage>
        <taxon>Eukaryota</taxon>
        <taxon>Metazoa</taxon>
        <taxon>Ecdysozoa</taxon>
        <taxon>Arthropoda</taxon>
        <taxon>Hexapoda</taxon>
        <taxon>Insecta</taxon>
        <taxon>Pterygota</taxon>
        <taxon>Neoptera</taxon>
        <taxon>Paraneoptera</taxon>
        <taxon>Hemiptera</taxon>
        <taxon>Sternorrhyncha</taxon>
        <taxon>Psylloidea</taxon>
        <taxon>Psyllidae</taxon>
        <taxon>Psyllinae</taxon>
        <taxon>Cacopsylla</taxon>
    </lineage>
</organism>
<dbReference type="EMBL" id="HBUF01108277">
    <property type="protein sequence ID" value="CAG6639657.1"/>
    <property type="molecule type" value="Transcribed_RNA"/>
</dbReference>
<reference evidence="1" key="1">
    <citation type="submission" date="2021-05" db="EMBL/GenBank/DDBJ databases">
        <authorList>
            <person name="Alioto T."/>
            <person name="Alioto T."/>
            <person name="Gomez Garrido J."/>
        </authorList>
    </citation>
    <scope>NUCLEOTIDE SEQUENCE</scope>
</reference>